<accession>A0ABV5HWQ4</accession>
<organism evidence="2 3">
    <name type="scientific">Roseovarius ramblicola</name>
    <dbReference type="NCBI Taxonomy" id="2022336"/>
    <lineage>
        <taxon>Bacteria</taxon>
        <taxon>Pseudomonadati</taxon>
        <taxon>Pseudomonadota</taxon>
        <taxon>Alphaproteobacteria</taxon>
        <taxon>Rhodobacterales</taxon>
        <taxon>Roseobacteraceae</taxon>
        <taxon>Roseovarius</taxon>
    </lineage>
</organism>
<gene>
    <name evidence="2" type="ORF">ACFFU4_03670</name>
</gene>
<evidence type="ECO:0000313" key="2">
    <source>
        <dbReference type="EMBL" id="MFB9148845.1"/>
    </source>
</evidence>
<keyword evidence="3" id="KW-1185">Reference proteome</keyword>
<feature type="region of interest" description="Disordered" evidence="1">
    <location>
        <begin position="1"/>
        <end position="20"/>
    </location>
</feature>
<feature type="region of interest" description="Disordered" evidence="1">
    <location>
        <begin position="31"/>
        <end position="57"/>
    </location>
</feature>
<protein>
    <submittedName>
        <fullName evidence="2">Uncharacterized protein</fullName>
    </submittedName>
</protein>
<reference evidence="2 3" key="1">
    <citation type="submission" date="2024-09" db="EMBL/GenBank/DDBJ databases">
        <authorList>
            <person name="Sun Q."/>
            <person name="Mori K."/>
        </authorList>
    </citation>
    <scope>NUCLEOTIDE SEQUENCE [LARGE SCALE GENOMIC DNA]</scope>
    <source>
        <strain evidence="2 3">CECT 9424</strain>
    </source>
</reference>
<dbReference type="Proteomes" id="UP001589670">
    <property type="component" value="Unassembled WGS sequence"/>
</dbReference>
<proteinExistence type="predicted"/>
<name>A0ABV5HWQ4_9RHOB</name>
<sequence length="57" mass="6300">MNDKPKPETRKAAPQERGERLKSALKANLARRKAQMRARAATEDGHAGSGQGEKRED</sequence>
<dbReference type="EMBL" id="JBHMEC010000008">
    <property type="protein sequence ID" value="MFB9148845.1"/>
    <property type="molecule type" value="Genomic_DNA"/>
</dbReference>
<evidence type="ECO:0000256" key="1">
    <source>
        <dbReference type="SAM" id="MobiDB-lite"/>
    </source>
</evidence>
<feature type="compositionally biased region" description="Basic and acidic residues" evidence="1">
    <location>
        <begin position="40"/>
        <end position="57"/>
    </location>
</feature>
<evidence type="ECO:0000313" key="3">
    <source>
        <dbReference type="Proteomes" id="UP001589670"/>
    </source>
</evidence>
<dbReference type="RefSeq" id="WP_377067161.1">
    <property type="nucleotide sequence ID" value="NZ_JBHMEC010000008.1"/>
</dbReference>
<comment type="caution">
    <text evidence="2">The sequence shown here is derived from an EMBL/GenBank/DDBJ whole genome shotgun (WGS) entry which is preliminary data.</text>
</comment>